<organism evidence="3 4">
    <name type="scientific">Arsenicicoccus piscis</name>
    <dbReference type="NCBI Taxonomy" id="673954"/>
    <lineage>
        <taxon>Bacteria</taxon>
        <taxon>Bacillati</taxon>
        <taxon>Actinomycetota</taxon>
        <taxon>Actinomycetes</taxon>
        <taxon>Micrococcales</taxon>
        <taxon>Intrasporangiaceae</taxon>
        <taxon>Arsenicicoccus</taxon>
    </lineage>
</organism>
<dbReference type="Gene3D" id="3.40.1180.10">
    <property type="entry name" value="Decaprenyl diphosphate synthase-like"/>
    <property type="match status" value="1"/>
</dbReference>
<dbReference type="PANTHER" id="PTHR10291">
    <property type="entry name" value="DEHYDRODOLICHYL DIPHOSPHATE SYNTHASE FAMILY MEMBER"/>
    <property type="match status" value="1"/>
</dbReference>
<evidence type="ECO:0008006" key="5">
    <source>
        <dbReference type="Google" id="ProtNLM"/>
    </source>
</evidence>
<comment type="caution">
    <text evidence="3">The sequence shown here is derived from an EMBL/GenBank/DDBJ whole genome shotgun (WGS) entry which is preliminary data.</text>
</comment>
<dbReference type="Proteomes" id="UP001157109">
    <property type="component" value="Unassembled WGS sequence"/>
</dbReference>
<sequence>MVPLTIHNPLYTAYERLLLSQLDADRLPRHVGVMLDGNRRWAKAKGAGTAEGHQAGADRIEHLLEWCDEVGIEYATLWLLSTDNLNRPAAELSPLLGIIEGAVRSSPSRTGGGSTRWVPWSCCRPTRRPSCARLRRAPQA</sequence>
<evidence type="ECO:0000313" key="4">
    <source>
        <dbReference type="Proteomes" id="UP001157109"/>
    </source>
</evidence>
<dbReference type="SUPFAM" id="SSF64005">
    <property type="entry name" value="Undecaprenyl diphosphate synthase"/>
    <property type="match status" value="1"/>
</dbReference>
<accession>A0ABQ6HPZ4</accession>
<dbReference type="InterPro" id="IPR001441">
    <property type="entry name" value="UPP_synth-like"/>
</dbReference>
<keyword evidence="1" id="KW-0808">Transferase</keyword>
<dbReference type="Pfam" id="PF01255">
    <property type="entry name" value="Prenyltransf"/>
    <property type="match status" value="1"/>
</dbReference>
<gene>
    <name evidence="3" type="ORF">GCM10025862_25650</name>
</gene>
<proteinExistence type="inferred from homology"/>
<evidence type="ECO:0000313" key="3">
    <source>
        <dbReference type="EMBL" id="GMA20544.1"/>
    </source>
</evidence>
<dbReference type="InterPro" id="IPR036424">
    <property type="entry name" value="UPP_synth-like_sf"/>
</dbReference>
<dbReference type="EMBL" id="BSUJ01000001">
    <property type="protein sequence ID" value="GMA20544.1"/>
    <property type="molecule type" value="Genomic_DNA"/>
</dbReference>
<evidence type="ECO:0000256" key="2">
    <source>
        <dbReference type="ARBA" id="ARBA00038453"/>
    </source>
</evidence>
<dbReference type="PANTHER" id="PTHR10291:SF43">
    <property type="entry name" value="DEHYDRODOLICHYL DIPHOSPHATE SYNTHASE COMPLEX SUBUNIT DHDDS"/>
    <property type="match status" value="1"/>
</dbReference>
<comment type="similarity">
    <text evidence="2">Belongs to the UPP synthase family. Z-FPP synthase subfamily.</text>
</comment>
<reference evidence="4" key="1">
    <citation type="journal article" date="2019" name="Int. J. Syst. Evol. Microbiol.">
        <title>The Global Catalogue of Microorganisms (GCM) 10K type strain sequencing project: providing services to taxonomists for standard genome sequencing and annotation.</title>
        <authorList>
            <consortium name="The Broad Institute Genomics Platform"/>
            <consortium name="The Broad Institute Genome Sequencing Center for Infectious Disease"/>
            <person name="Wu L."/>
            <person name="Ma J."/>
        </authorList>
    </citation>
    <scope>NUCLEOTIDE SEQUENCE [LARGE SCALE GENOMIC DNA]</scope>
    <source>
        <strain evidence="4">NBRC 105830</strain>
    </source>
</reference>
<evidence type="ECO:0000256" key="1">
    <source>
        <dbReference type="ARBA" id="ARBA00022679"/>
    </source>
</evidence>
<protein>
    <recommendedName>
        <fullName evidence="5">Isoprenyl transferase</fullName>
    </recommendedName>
</protein>
<name>A0ABQ6HPZ4_9MICO</name>
<keyword evidence="4" id="KW-1185">Reference proteome</keyword>